<accession>K0S7C8</accession>
<dbReference type="OMA" id="MARHETV"/>
<dbReference type="EMBL" id="AGNL01035438">
    <property type="protein sequence ID" value="EJK54692.1"/>
    <property type="molecule type" value="Genomic_DNA"/>
</dbReference>
<protein>
    <recommendedName>
        <fullName evidence="4">DDE Tnp4 domain-containing protein</fullName>
    </recommendedName>
</protein>
<evidence type="ECO:0000256" key="1">
    <source>
        <dbReference type="SAM" id="MobiDB-lite"/>
    </source>
</evidence>
<dbReference type="OrthoDB" id="38519at2759"/>
<evidence type="ECO:0008006" key="4">
    <source>
        <dbReference type="Google" id="ProtNLM"/>
    </source>
</evidence>
<evidence type="ECO:0000313" key="2">
    <source>
        <dbReference type="EMBL" id="EJK54692.1"/>
    </source>
</evidence>
<name>K0S7C8_THAOC</name>
<dbReference type="eggNOG" id="ENOG502SR5B">
    <property type="taxonomic scope" value="Eukaryota"/>
</dbReference>
<dbReference type="Proteomes" id="UP000266841">
    <property type="component" value="Unassembled WGS sequence"/>
</dbReference>
<proteinExistence type="predicted"/>
<sequence>MGSLVSKTAIQDATDRKSGSVDAEVSSSPTPVAPDDEEVKVKVFHAWEEPIDNYLAPVPLSGAEVEGWEHVDAGNSPEEDIDNSAHMSSMSVTVATFARVGASEILKCHYDGFEGEFKRRWMSQFGTTPTVCLMLWIKIDPHTTFVDEEGTNNGKDARPRHLLWALMWLKVYCTLEQMRTSLGNPPPVEKTINKWVRIFVRAISFLESSVILWNARYLSDIGNEALVTIDGTDMNCEIRFDKRFYSHKFKSGGLRYEVGVCIRTGRIVWIHGPFRCGKTDITISRNAVLYALRDGERVEADLGYRGEDLKINTPNEFGSREMEKMKQYARSRHETANQRMKIFGVLSQRYRHDIQYHSRCFRAVAVIVELNIETFAPLHDVVYVDTQA</sequence>
<feature type="compositionally biased region" description="Polar residues" evidence="1">
    <location>
        <begin position="1"/>
        <end position="11"/>
    </location>
</feature>
<gene>
    <name evidence="2" type="ORF">THAOC_25661</name>
</gene>
<dbReference type="AlphaFoldDB" id="K0S7C8"/>
<keyword evidence="3" id="KW-1185">Reference proteome</keyword>
<reference evidence="2 3" key="1">
    <citation type="journal article" date="2012" name="Genome Biol.">
        <title>Genome and low-iron response of an oceanic diatom adapted to chronic iron limitation.</title>
        <authorList>
            <person name="Lommer M."/>
            <person name="Specht M."/>
            <person name="Roy A.S."/>
            <person name="Kraemer L."/>
            <person name="Andreson R."/>
            <person name="Gutowska M.A."/>
            <person name="Wolf J."/>
            <person name="Bergner S.V."/>
            <person name="Schilhabel M.B."/>
            <person name="Klostermeier U.C."/>
            <person name="Beiko R.G."/>
            <person name="Rosenstiel P."/>
            <person name="Hippler M."/>
            <person name="Laroche J."/>
        </authorList>
    </citation>
    <scope>NUCLEOTIDE SEQUENCE [LARGE SCALE GENOMIC DNA]</scope>
    <source>
        <strain evidence="2 3">CCMP1005</strain>
    </source>
</reference>
<comment type="caution">
    <text evidence="2">The sequence shown here is derived from an EMBL/GenBank/DDBJ whole genome shotgun (WGS) entry which is preliminary data.</text>
</comment>
<evidence type="ECO:0000313" key="3">
    <source>
        <dbReference type="Proteomes" id="UP000266841"/>
    </source>
</evidence>
<feature type="region of interest" description="Disordered" evidence="1">
    <location>
        <begin position="1"/>
        <end position="37"/>
    </location>
</feature>
<organism evidence="2 3">
    <name type="scientific">Thalassiosira oceanica</name>
    <name type="common">Marine diatom</name>
    <dbReference type="NCBI Taxonomy" id="159749"/>
    <lineage>
        <taxon>Eukaryota</taxon>
        <taxon>Sar</taxon>
        <taxon>Stramenopiles</taxon>
        <taxon>Ochrophyta</taxon>
        <taxon>Bacillariophyta</taxon>
        <taxon>Coscinodiscophyceae</taxon>
        <taxon>Thalassiosirophycidae</taxon>
        <taxon>Thalassiosirales</taxon>
        <taxon>Thalassiosiraceae</taxon>
        <taxon>Thalassiosira</taxon>
    </lineage>
</organism>